<name>A0A8S2TYC9_9BILA</name>
<dbReference type="EMBL" id="CAJOBJ010036930">
    <property type="protein sequence ID" value="CAF4305071.1"/>
    <property type="molecule type" value="Genomic_DNA"/>
</dbReference>
<feature type="region of interest" description="Disordered" evidence="1">
    <location>
        <begin position="1"/>
        <end position="54"/>
    </location>
</feature>
<evidence type="ECO:0000313" key="3">
    <source>
        <dbReference type="Proteomes" id="UP000681720"/>
    </source>
</evidence>
<dbReference type="Proteomes" id="UP000681720">
    <property type="component" value="Unassembled WGS sequence"/>
</dbReference>
<organism evidence="2 3">
    <name type="scientific">Rotaria magnacalcarata</name>
    <dbReference type="NCBI Taxonomy" id="392030"/>
    <lineage>
        <taxon>Eukaryota</taxon>
        <taxon>Metazoa</taxon>
        <taxon>Spiralia</taxon>
        <taxon>Gnathifera</taxon>
        <taxon>Rotifera</taxon>
        <taxon>Eurotatoria</taxon>
        <taxon>Bdelloidea</taxon>
        <taxon>Philodinida</taxon>
        <taxon>Philodinidae</taxon>
        <taxon>Rotaria</taxon>
    </lineage>
</organism>
<sequence length="106" mass="11840">TTAGLLSPTPIVGSSNTINKNGLQASTQSSSQVNDFLQPQSSSKSNNTSYTTLNHPPIQQILRENLYNNVILREKNANQLYDTRNTRKRLSEPVFNNQQLPLQPML</sequence>
<gene>
    <name evidence="2" type="ORF">GIL414_LOCUS26030</name>
</gene>
<proteinExistence type="predicted"/>
<evidence type="ECO:0000313" key="2">
    <source>
        <dbReference type="EMBL" id="CAF4305071.1"/>
    </source>
</evidence>
<reference evidence="2" key="1">
    <citation type="submission" date="2021-02" db="EMBL/GenBank/DDBJ databases">
        <authorList>
            <person name="Nowell W R."/>
        </authorList>
    </citation>
    <scope>NUCLEOTIDE SEQUENCE</scope>
</reference>
<dbReference type="AlphaFoldDB" id="A0A8S2TYC9"/>
<feature type="non-terminal residue" evidence="2">
    <location>
        <position position="1"/>
    </location>
</feature>
<feature type="compositionally biased region" description="Polar residues" evidence="1">
    <location>
        <begin position="12"/>
        <end position="40"/>
    </location>
</feature>
<evidence type="ECO:0000256" key="1">
    <source>
        <dbReference type="SAM" id="MobiDB-lite"/>
    </source>
</evidence>
<feature type="region of interest" description="Disordered" evidence="1">
    <location>
        <begin position="82"/>
        <end position="106"/>
    </location>
</feature>
<feature type="compositionally biased region" description="Polar residues" evidence="1">
    <location>
        <begin position="94"/>
        <end position="106"/>
    </location>
</feature>
<feature type="compositionally biased region" description="Low complexity" evidence="1">
    <location>
        <begin position="41"/>
        <end position="54"/>
    </location>
</feature>
<comment type="caution">
    <text evidence="2">The sequence shown here is derived from an EMBL/GenBank/DDBJ whole genome shotgun (WGS) entry which is preliminary data.</text>
</comment>
<accession>A0A8S2TYC9</accession>
<protein>
    <submittedName>
        <fullName evidence="2">Uncharacterized protein</fullName>
    </submittedName>
</protein>
<feature type="non-terminal residue" evidence="2">
    <location>
        <position position="106"/>
    </location>
</feature>